<dbReference type="Pfam" id="PF13561">
    <property type="entry name" value="adh_short_C2"/>
    <property type="match status" value="1"/>
</dbReference>
<dbReference type="InterPro" id="IPR036291">
    <property type="entry name" value="NAD(P)-bd_dom_sf"/>
</dbReference>
<keyword evidence="2" id="KW-0560">Oxidoreductase</keyword>
<evidence type="ECO:0000256" key="2">
    <source>
        <dbReference type="ARBA" id="ARBA00023002"/>
    </source>
</evidence>
<protein>
    <recommendedName>
        <fullName evidence="5">Short-chain dehydrogenase</fullName>
    </recommendedName>
</protein>
<sequence length="231" mass="24617">MNSAPVVFILGAGPRIGASVAEKFSTKGYKVAIASRKGTDSKATKGIFSVKADLADPASIPALFEKVTAEFHTAASVVIYNAPSLTPPPAHDDIFSIPAVRFSHDLNVNTISAYAAAQSAVAGWESLPKETKKTFIYTGNMLNVAVLPVPLMVDLGVGKAASAYWIGVADTTLSSRGFRFFYADERQDGGKMKGTELDGPAHGEFYSQLAEHGKDIPWHATFVKGQGYVKF</sequence>
<dbReference type="EMBL" id="JAKNSF020000004">
    <property type="protein sequence ID" value="KAK7739365.1"/>
    <property type="molecule type" value="Genomic_DNA"/>
</dbReference>
<evidence type="ECO:0000313" key="4">
    <source>
        <dbReference type="Proteomes" id="UP001430848"/>
    </source>
</evidence>
<dbReference type="SUPFAM" id="SSF51735">
    <property type="entry name" value="NAD(P)-binding Rossmann-fold domains"/>
    <property type="match status" value="1"/>
</dbReference>
<dbReference type="PANTHER" id="PTHR43669">
    <property type="entry name" value="5-KETO-D-GLUCONATE 5-REDUCTASE"/>
    <property type="match status" value="1"/>
</dbReference>
<reference evidence="3 4" key="1">
    <citation type="submission" date="2024-02" db="EMBL/GenBank/DDBJ databases">
        <title>De novo assembly and annotation of 12 fungi associated with fruit tree decline syndrome in Ontario, Canada.</title>
        <authorList>
            <person name="Sulman M."/>
            <person name="Ellouze W."/>
            <person name="Ilyukhin E."/>
        </authorList>
    </citation>
    <scope>NUCLEOTIDE SEQUENCE [LARGE SCALE GENOMIC DNA]</scope>
    <source>
        <strain evidence="3 4">M169</strain>
    </source>
</reference>
<dbReference type="Gene3D" id="3.40.50.720">
    <property type="entry name" value="NAD(P)-binding Rossmann-like Domain"/>
    <property type="match status" value="1"/>
</dbReference>
<dbReference type="InterPro" id="IPR002347">
    <property type="entry name" value="SDR_fam"/>
</dbReference>
<dbReference type="Proteomes" id="UP001430848">
    <property type="component" value="Unassembled WGS sequence"/>
</dbReference>
<keyword evidence="4" id="KW-1185">Reference proteome</keyword>
<comment type="caution">
    <text evidence="3">The sequence shown here is derived from an EMBL/GenBank/DDBJ whole genome shotgun (WGS) entry which is preliminary data.</text>
</comment>
<dbReference type="PANTHER" id="PTHR43669:SF4">
    <property type="entry name" value="SHORT-CHAIN DEHYDROGENASE"/>
    <property type="match status" value="1"/>
</dbReference>
<proteinExistence type="inferred from homology"/>
<name>A0ABR1PL24_DIAER</name>
<evidence type="ECO:0008006" key="5">
    <source>
        <dbReference type="Google" id="ProtNLM"/>
    </source>
</evidence>
<accession>A0ABR1PL24</accession>
<organism evidence="3 4">
    <name type="scientific">Diaporthe eres</name>
    <name type="common">Phomopsis oblonga</name>
    <dbReference type="NCBI Taxonomy" id="83184"/>
    <lineage>
        <taxon>Eukaryota</taxon>
        <taxon>Fungi</taxon>
        <taxon>Dikarya</taxon>
        <taxon>Ascomycota</taxon>
        <taxon>Pezizomycotina</taxon>
        <taxon>Sordariomycetes</taxon>
        <taxon>Sordariomycetidae</taxon>
        <taxon>Diaporthales</taxon>
        <taxon>Diaporthaceae</taxon>
        <taxon>Diaporthe</taxon>
        <taxon>Diaporthe eres species complex</taxon>
    </lineage>
</organism>
<comment type="similarity">
    <text evidence="1">Belongs to the short-chain dehydrogenases/reductases (SDR) family.</text>
</comment>
<evidence type="ECO:0000256" key="1">
    <source>
        <dbReference type="ARBA" id="ARBA00006484"/>
    </source>
</evidence>
<evidence type="ECO:0000313" key="3">
    <source>
        <dbReference type="EMBL" id="KAK7739365.1"/>
    </source>
</evidence>
<gene>
    <name evidence="3" type="ORF">SLS63_001708</name>
</gene>